<organism evidence="1">
    <name type="scientific">Arundo donax</name>
    <name type="common">Giant reed</name>
    <name type="synonym">Donax arundinaceus</name>
    <dbReference type="NCBI Taxonomy" id="35708"/>
    <lineage>
        <taxon>Eukaryota</taxon>
        <taxon>Viridiplantae</taxon>
        <taxon>Streptophyta</taxon>
        <taxon>Embryophyta</taxon>
        <taxon>Tracheophyta</taxon>
        <taxon>Spermatophyta</taxon>
        <taxon>Magnoliopsida</taxon>
        <taxon>Liliopsida</taxon>
        <taxon>Poales</taxon>
        <taxon>Poaceae</taxon>
        <taxon>PACMAD clade</taxon>
        <taxon>Arundinoideae</taxon>
        <taxon>Arundineae</taxon>
        <taxon>Arundo</taxon>
    </lineage>
</organism>
<name>A0A0A8YYI4_ARUDO</name>
<proteinExistence type="predicted"/>
<dbReference type="EMBL" id="GBRH01266294">
    <property type="protein sequence ID" value="JAD31601.1"/>
    <property type="molecule type" value="Transcribed_RNA"/>
</dbReference>
<reference evidence="1" key="2">
    <citation type="journal article" date="2015" name="Data Brief">
        <title>Shoot transcriptome of the giant reed, Arundo donax.</title>
        <authorList>
            <person name="Barrero R.A."/>
            <person name="Guerrero F.D."/>
            <person name="Moolhuijzen P."/>
            <person name="Goolsby J.A."/>
            <person name="Tidwell J."/>
            <person name="Bellgard S.E."/>
            <person name="Bellgard M.I."/>
        </authorList>
    </citation>
    <scope>NUCLEOTIDE SEQUENCE</scope>
    <source>
        <tissue evidence="1">Shoot tissue taken approximately 20 cm above the soil surface</tissue>
    </source>
</reference>
<evidence type="ECO:0000313" key="1">
    <source>
        <dbReference type="EMBL" id="JAD31601.1"/>
    </source>
</evidence>
<accession>A0A0A8YYI4</accession>
<dbReference type="AlphaFoldDB" id="A0A0A8YYI4"/>
<reference evidence="1" key="1">
    <citation type="submission" date="2014-09" db="EMBL/GenBank/DDBJ databases">
        <authorList>
            <person name="Magalhaes I.L.F."/>
            <person name="Oliveira U."/>
            <person name="Santos F.R."/>
            <person name="Vidigal T.H.D.A."/>
            <person name="Brescovit A.D."/>
            <person name="Santos A.J."/>
        </authorList>
    </citation>
    <scope>NUCLEOTIDE SEQUENCE</scope>
    <source>
        <tissue evidence="1">Shoot tissue taken approximately 20 cm above the soil surface</tissue>
    </source>
</reference>
<protein>
    <submittedName>
        <fullName evidence="1">Uncharacterized protein</fullName>
    </submittedName>
</protein>
<sequence>MSPRRREWVCSRNCLAHSRARSLARHRRKLDRRK</sequence>